<dbReference type="EMBL" id="JRHC01000007">
    <property type="protein sequence ID" value="KJF41981.1"/>
    <property type="molecule type" value="Genomic_DNA"/>
</dbReference>
<dbReference type="GO" id="GO:0003700">
    <property type="term" value="F:DNA-binding transcription factor activity"/>
    <property type="evidence" value="ECO:0007669"/>
    <property type="project" value="TreeGrafter"/>
</dbReference>
<dbReference type="RefSeq" id="WP_045033310.1">
    <property type="nucleotide sequence ID" value="NZ_JRHC01000007.1"/>
</dbReference>
<keyword evidence="1" id="KW-0805">Transcription regulation</keyword>
<organism evidence="6 7">
    <name type="scientific">Draconibacterium sediminis</name>
    <dbReference type="NCBI Taxonomy" id="1544798"/>
    <lineage>
        <taxon>Bacteria</taxon>
        <taxon>Pseudomonadati</taxon>
        <taxon>Bacteroidota</taxon>
        <taxon>Bacteroidia</taxon>
        <taxon>Marinilabiliales</taxon>
        <taxon>Prolixibacteraceae</taxon>
        <taxon>Draconibacterium</taxon>
    </lineage>
</organism>
<dbReference type="CDD" id="cd00038">
    <property type="entry name" value="CAP_ED"/>
    <property type="match status" value="1"/>
</dbReference>
<comment type="caution">
    <text evidence="6">The sequence shown here is derived from an EMBL/GenBank/DDBJ whole genome shotgun (WGS) entry which is preliminary data.</text>
</comment>
<feature type="domain" description="Cyclic nucleotide-binding" evidence="4">
    <location>
        <begin position="31"/>
        <end position="151"/>
    </location>
</feature>
<dbReference type="STRING" id="1544798.LH29_22095"/>
<dbReference type="Pfam" id="PF13545">
    <property type="entry name" value="HTH_Crp_2"/>
    <property type="match status" value="1"/>
</dbReference>
<evidence type="ECO:0000313" key="6">
    <source>
        <dbReference type="EMBL" id="KJF41981.1"/>
    </source>
</evidence>
<dbReference type="InterPro" id="IPR012318">
    <property type="entry name" value="HTH_CRP"/>
</dbReference>
<dbReference type="Gene3D" id="2.60.120.10">
    <property type="entry name" value="Jelly Rolls"/>
    <property type="match status" value="1"/>
</dbReference>
<evidence type="ECO:0000313" key="7">
    <source>
        <dbReference type="Proteomes" id="UP000032544"/>
    </source>
</evidence>
<keyword evidence="7" id="KW-1185">Reference proteome</keyword>
<accession>A0A0D8J625</accession>
<reference evidence="6 7" key="1">
    <citation type="submission" date="2014-09" db="EMBL/GenBank/DDBJ databases">
        <title>Draft Genome Sequence of Draconibacterium sp. JN14CK-3.</title>
        <authorList>
            <person name="Dong C."/>
            <person name="Lai Q."/>
            <person name="Shao Z."/>
        </authorList>
    </citation>
    <scope>NUCLEOTIDE SEQUENCE [LARGE SCALE GENOMIC DNA]</scope>
    <source>
        <strain evidence="6 7">JN14CK-3</strain>
    </source>
</reference>
<dbReference type="OrthoDB" id="9127033at2"/>
<evidence type="ECO:0000256" key="3">
    <source>
        <dbReference type="ARBA" id="ARBA00023163"/>
    </source>
</evidence>
<dbReference type="InterPro" id="IPR018490">
    <property type="entry name" value="cNMP-bd_dom_sf"/>
</dbReference>
<keyword evidence="3" id="KW-0804">Transcription</keyword>
<dbReference type="PANTHER" id="PTHR24567:SF74">
    <property type="entry name" value="HTH-TYPE TRANSCRIPTIONAL REGULATOR ARCR"/>
    <property type="match status" value="1"/>
</dbReference>
<dbReference type="PROSITE" id="PS50042">
    <property type="entry name" value="CNMP_BINDING_3"/>
    <property type="match status" value="1"/>
</dbReference>
<proteinExistence type="predicted"/>
<dbReference type="GO" id="GO:0005829">
    <property type="term" value="C:cytosol"/>
    <property type="evidence" value="ECO:0007669"/>
    <property type="project" value="TreeGrafter"/>
</dbReference>
<dbReference type="InterPro" id="IPR000595">
    <property type="entry name" value="cNMP-bd_dom"/>
</dbReference>
<evidence type="ECO:0000259" key="5">
    <source>
        <dbReference type="PROSITE" id="PS51063"/>
    </source>
</evidence>
<keyword evidence="2" id="KW-0238">DNA-binding</keyword>
<dbReference type="InterPro" id="IPR036390">
    <property type="entry name" value="WH_DNA-bd_sf"/>
</dbReference>
<dbReference type="SUPFAM" id="SSF46785">
    <property type="entry name" value="Winged helix' DNA-binding domain"/>
    <property type="match status" value="1"/>
</dbReference>
<dbReference type="InterPro" id="IPR014710">
    <property type="entry name" value="RmlC-like_jellyroll"/>
</dbReference>
<dbReference type="PROSITE" id="PS51063">
    <property type="entry name" value="HTH_CRP_2"/>
    <property type="match status" value="1"/>
</dbReference>
<dbReference type="Proteomes" id="UP000032544">
    <property type="component" value="Unassembled WGS sequence"/>
</dbReference>
<evidence type="ECO:0000256" key="1">
    <source>
        <dbReference type="ARBA" id="ARBA00023015"/>
    </source>
</evidence>
<dbReference type="GO" id="GO:0003677">
    <property type="term" value="F:DNA binding"/>
    <property type="evidence" value="ECO:0007669"/>
    <property type="project" value="UniProtKB-KW"/>
</dbReference>
<sequence length="243" mass="27209">MTHINTDNCNKSGKLHGEGCKSCIKEHRNNIFSPLSQEEIDFLIDKKRQIVYNVGETITKQNTASTSVICINEGLAKFYVESANGKNVIVRIAKAGDFISGGGLFNGNFQHFSVSAITKVKCCMIDSANLTSIFGKNNEFAIKLLRNHTKQNNFLLKKLVDHTQKYMPGRVADTLLYLKNEIFNSNEFSVPLTRQELAEMSNMTKESFVRILHQFKDSKYINTKGNTIGILDESSLVSISENG</sequence>
<dbReference type="SMART" id="SM00419">
    <property type="entry name" value="HTH_CRP"/>
    <property type="match status" value="1"/>
</dbReference>
<evidence type="ECO:0000259" key="4">
    <source>
        <dbReference type="PROSITE" id="PS50042"/>
    </source>
</evidence>
<gene>
    <name evidence="6" type="ORF">LH29_22095</name>
</gene>
<dbReference type="PANTHER" id="PTHR24567">
    <property type="entry name" value="CRP FAMILY TRANSCRIPTIONAL REGULATORY PROTEIN"/>
    <property type="match status" value="1"/>
</dbReference>
<name>A0A0D8J625_9BACT</name>
<dbReference type="SUPFAM" id="SSF51206">
    <property type="entry name" value="cAMP-binding domain-like"/>
    <property type="match status" value="1"/>
</dbReference>
<dbReference type="InterPro" id="IPR050397">
    <property type="entry name" value="Env_Response_Regulators"/>
</dbReference>
<protein>
    <recommendedName>
        <fullName evidence="8">Crp/Fnr family transcriptional regulator</fullName>
    </recommendedName>
</protein>
<dbReference type="Pfam" id="PF00027">
    <property type="entry name" value="cNMP_binding"/>
    <property type="match status" value="1"/>
</dbReference>
<feature type="domain" description="HTH crp-type" evidence="5">
    <location>
        <begin position="165"/>
        <end position="234"/>
    </location>
</feature>
<dbReference type="SMART" id="SM00100">
    <property type="entry name" value="cNMP"/>
    <property type="match status" value="1"/>
</dbReference>
<evidence type="ECO:0008006" key="8">
    <source>
        <dbReference type="Google" id="ProtNLM"/>
    </source>
</evidence>
<dbReference type="InterPro" id="IPR036388">
    <property type="entry name" value="WH-like_DNA-bd_sf"/>
</dbReference>
<evidence type="ECO:0000256" key="2">
    <source>
        <dbReference type="ARBA" id="ARBA00023125"/>
    </source>
</evidence>
<dbReference type="Gene3D" id="1.10.10.10">
    <property type="entry name" value="Winged helix-like DNA-binding domain superfamily/Winged helix DNA-binding domain"/>
    <property type="match status" value="1"/>
</dbReference>
<dbReference type="AlphaFoldDB" id="A0A0D8J625"/>